<dbReference type="SUPFAM" id="SSF56219">
    <property type="entry name" value="DNase I-like"/>
    <property type="match status" value="1"/>
</dbReference>
<comment type="cofactor">
    <cofactor evidence="7">
        <name>Mg(2+)</name>
        <dbReference type="ChEBI" id="CHEBI:18420"/>
    </cofactor>
    <cofactor evidence="7">
        <name>Mn(2+)</name>
        <dbReference type="ChEBI" id="CHEBI:29035"/>
    </cofactor>
    <text evidence="7">Probably binds two magnesium or manganese ions per subunit.</text>
</comment>
<feature type="binding site" evidence="7">
    <location>
        <position position="159"/>
    </location>
    <ligand>
        <name>Mg(2+)</name>
        <dbReference type="ChEBI" id="CHEBI:18420"/>
        <label>1</label>
    </ligand>
</feature>
<dbReference type="GO" id="GO:0003906">
    <property type="term" value="F:DNA-(apurinic or apyrimidinic site) endonuclease activity"/>
    <property type="evidence" value="ECO:0007669"/>
    <property type="project" value="TreeGrafter"/>
</dbReference>
<dbReference type="GO" id="GO:0003677">
    <property type="term" value="F:DNA binding"/>
    <property type="evidence" value="ECO:0007669"/>
    <property type="project" value="InterPro"/>
</dbReference>
<dbReference type="STRING" id="1802440.A2569_03345"/>
<feature type="binding site" evidence="7">
    <location>
        <position position="157"/>
    </location>
    <ligand>
        <name>Mg(2+)</name>
        <dbReference type="ChEBI" id="CHEBI:18420"/>
        <label>1</label>
    </ligand>
</feature>
<evidence type="ECO:0000256" key="8">
    <source>
        <dbReference type="PIRSR" id="PIRSR604808-3"/>
    </source>
</evidence>
<dbReference type="GO" id="GO:0008311">
    <property type="term" value="F:double-stranded DNA 3'-5' DNA exonuclease activity"/>
    <property type="evidence" value="ECO:0007669"/>
    <property type="project" value="TreeGrafter"/>
</dbReference>
<comment type="cofactor">
    <cofactor evidence="1">
        <name>Mn(2+)</name>
        <dbReference type="ChEBI" id="CHEBI:29035"/>
    </cofactor>
</comment>
<feature type="site" description="Important for catalytic activity" evidence="8">
    <location>
        <position position="228"/>
    </location>
</feature>
<dbReference type="PROSITE" id="PS51435">
    <property type="entry name" value="AP_NUCLEASE_F1_4"/>
    <property type="match status" value="1"/>
</dbReference>
<feature type="binding site" evidence="7">
    <location>
        <position position="39"/>
    </location>
    <ligand>
        <name>Mg(2+)</name>
        <dbReference type="ChEBI" id="CHEBI:18420"/>
        <label>1</label>
    </ligand>
</feature>
<dbReference type="InterPro" id="IPR004808">
    <property type="entry name" value="AP_endonuc_1"/>
</dbReference>
<feature type="active site" description="Proton donor/acceptor" evidence="6">
    <location>
        <position position="157"/>
    </location>
</feature>
<dbReference type="InterPro" id="IPR005135">
    <property type="entry name" value="Endo/exonuclease/phosphatase"/>
</dbReference>
<dbReference type="GO" id="GO:0008081">
    <property type="term" value="F:phosphoric diester hydrolase activity"/>
    <property type="evidence" value="ECO:0007669"/>
    <property type="project" value="TreeGrafter"/>
</dbReference>
<organism evidence="10 11">
    <name type="scientific">Candidatus Vogelbacteria bacterium RIFOXYD1_FULL_51_18</name>
    <dbReference type="NCBI Taxonomy" id="1802440"/>
    <lineage>
        <taxon>Bacteria</taxon>
        <taxon>Candidatus Vogeliibacteriota</taxon>
    </lineage>
</organism>
<feature type="active site" evidence="6">
    <location>
        <position position="118"/>
    </location>
</feature>
<dbReference type="PANTHER" id="PTHR22748:SF6">
    <property type="entry name" value="DNA-(APURINIC OR APYRIMIDINIC SITE) ENDONUCLEASE"/>
    <property type="match status" value="1"/>
</dbReference>
<dbReference type="NCBIfam" id="TIGR00633">
    <property type="entry name" value="xth"/>
    <property type="match status" value="1"/>
</dbReference>
<keyword evidence="4" id="KW-0378">Hydrolase</keyword>
<dbReference type="Pfam" id="PF03372">
    <property type="entry name" value="Exo_endo_phos"/>
    <property type="match status" value="1"/>
</dbReference>
<evidence type="ECO:0000256" key="1">
    <source>
        <dbReference type="ARBA" id="ARBA00001936"/>
    </source>
</evidence>
<feature type="binding site" evidence="7">
    <location>
        <position position="254"/>
    </location>
    <ligand>
        <name>Mg(2+)</name>
        <dbReference type="ChEBI" id="CHEBI:18420"/>
        <label>1</label>
    </ligand>
</feature>
<dbReference type="CDD" id="cd09087">
    <property type="entry name" value="Ape1-like_AP-endo"/>
    <property type="match status" value="1"/>
</dbReference>
<keyword evidence="7" id="KW-0464">Manganese</keyword>
<evidence type="ECO:0000313" key="11">
    <source>
        <dbReference type="Proteomes" id="UP000177090"/>
    </source>
</evidence>
<dbReference type="InterPro" id="IPR020847">
    <property type="entry name" value="AP_endonuclease_F1_BS"/>
</dbReference>
<evidence type="ECO:0000256" key="4">
    <source>
        <dbReference type="ARBA" id="ARBA00022801"/>
    </source>
</evidence>
<feature type="domain" description="Endonuclease/exonuclease/phosphatase" evidence="9">
    <location>
        <begin position="8"/>
        <end position="254"/>
    </location>
</feature>
<feature type="site" description="Interaction with DNA substrate" evidence="8">
    <location>
        <position position="254"/>
    </location>
</feature>
<dbReference type="AlphaFoldDB" id="A0A1G2QJQ3"/>
<dbReference type="Proteomes" id="UP000177090">
    <property type="component" value="Unassembled WGS sequence"/>
</dbReference>
<dbReference type="InterPro" id="IPR020848">
    <property type="entry name" value="AP_endonuclease_F1_CS"/>
</dbReference>
<keyword evidence="5 7" id="KW-0460">Magnesium</keyword>
<gene>
    <name evidence="10" type="ORF">A2569_03345</name>
</gene>
<accession>A0A1G2QJQ3</accession>
<evidence type="ECO:0000256" key="7">
    <source>
        <dbReference type="PIRSR" id="PIRSR604808-2"/>
    </source>
</evidence>
<feature type="binding site" evidence="7">
    <location>
        <position position="253"/>
    </location>
    <ligand>
        <name>Mg(2+)</name>
        <dbReference type="ChEBI" id="CHEBI:18420"/>
        <label>1</label>
    </ligand>
</feature>
<keyword evidence="3 7" id="KW-0479">Metal-binding</keyword>
<evidence type="ECO:0000256" key="3">
    <source>
        <dbReference type="ARBA" id="ARBA00022723"/>
    </source>
</evidence>
<dbReference type="PROSITE" id="PS00726">
    <property type="entry name" value="AP_NUCLEASE_F1_1"/>
    <property type="match status" value="1"/>
</dbReference>
<dbReference type="EMBL" id="MHTL01000009">
    <property type="protein sequence ID" value="OHA60776.1"/>
    <property type="molecule type" value="Genomic_DNA"/>
</dbReference>
<dbReference type="GO" id="GO:0046872">
    <property type="term" value="F:metal ion binding"/>
    <property type="evidence" value="ECO:0007669"/>
    <property type="project" value="UniProtKB-KW"/>
</dbReference>
<comment type="similarity">
    <text evidence="2">Belongs to the DNA repair enzymes AP/ExoA family.</text>
</comment>
<evidence type="ECO:0000256" key="6">
    <source>
        <dbReference type="PIRSR" id="PIRSR604808-1"/>
    </source>
</evidence>
<comment type="caution">
    <text evidence="10">The sequence shown here is derived from an EMBL/GenBank/DDBJ whole genome shotgun (WGS) entry which is preliminary data.</text>
</comment>
<protein>
    <submittedName>
        <fullName evidence="10">Exodeoxyribonuclease III</fullName>
    </submittedName>
</protein>
<evidence type="ECO:0000259" key="9">
    <source>
        <dbReference type="Pfam" id="PF03372"/>
    </source>
</evidence>
<dbReference type="Gene3D" id="3.60.10.10">
    <property type="entry name" value="Endonuclease/exonuclease/phosphatase"/>
    <property type="match status" value="1"/>
</dbReference>
<feature type="binding site" evidence="7">
    <location>
        <position position="11"/>
    </location>
    <ligand>
        <name>Mg(2+)</name>
        <dbReference type="ChEBI" id="CHEBI:18420"/>
        <label>1</label>
    </ligand>
</feature>
<dbReference type="InterPro" id="IPR036691">
    <property type="entry name" value="Endo/exonu/phosph_ase_sf"/>
</dbReference>
<evidence type="ECO:0000256" key="5">
    <source>
        <dbReference type="ARBA" id="ARBA00022842"/>
    </source>
</evidence>
<dbReference type="NCBIfam" id="TIGR00195">
    <property type="entry name" value="exoDNase_III"/>
    <property type="match status" value="1"/>
</dbReference>
<feature type="active site" description="Proton acceptor" evidence="6">
    <location>
        <position position="254"/>
    </location>
</feature>
<evidence type="ECO:0000256" key="2">
    <source>
        <dbReference type="ARBA" id="ARBA00007092"/>
    </source>
</evidence>
<dbReference type="PROSITE" id="PS00727">
    <property type="entry name" value="AP_NUCLEASE_F1_2"/>
    <property type="match status" value="1"/>
</dbReference>
<evidence type="ECO:0000313" key="10">
    <source>
        <dbReference type="EMBL" id="OHA60776.1"/>
    </source>
</evidence>
<feature type="site" description="Transition state stabilizer" evidence="8">
    <location>
        <position position="159"/>
    </location>
</feature>
<sequence>MALELTLMSWNVNGIRAAVNKGFVDFLKKKKPDILGVQEIKISNAARERVEFDFAGYTEFWNPAERPGYSGTAVLTIEAPMAVSEGFIVPGTKHALAPEREGRLQTLEFEKFYFLNCYFPNANHELSRLGYKEKFNEVFLKYVTHLELKKPVVACGDFNVAHQEIDLARPKENVGNPGFTDEERRWADTFMAHGLVDSFRHFHQKTAQYSWWSYRALARERGVGWRIDYFLVSKKLLPHVKDAFILDQIWGSDHCPVGITLALP</sequence>
<dbReference type="GO" id="GO:0006284">
    <property type="term" value="P:base-excision repair"/>
    <property type="evidence" value="ECO:0007669"/>
    <property type="project" value="TreeGrafter"/>
</dbReference>
<dbReference type="PANTHER" id="PTHR22748">
    <property type="entry name" value="AP ENDONUCLEASE"/>
    <property type="match status" value="1"/>
</dbReference>
<name>A0A1G2QJQ3_9BACT</name>
<reference evidence="10 11" key="1">
    <citation type="journal article" date="2016" name="Nat. Commun.">
        <title>Thousands of microbial genomes shed light on interconnected biogeochemical processes in an aquifer system.</title>
        <authorList>
            <person name="Anantharaman K."/>
            <person name="Brown C.T."/>
            <person name="Hug L.A."/>
            <person name="Sharon I."/>
            <person name="Castelle C.J."/>
            <person name="Probst A.J."/>
            <person name="Thomas B.C."/>
            <person name="Singh A."/>
            <person name="Wilkins M.J."/>
            <person name="Karaoz U."/>
            <person name="Brodie E.L."/>
            <person name="Williams K.H."/>
            <person name="Hubbard S.S."/>
            <person name="Banfield J.F."/>
        </authorList>
    </citation>
    <scope>NUCLEOTIDE SEQUENCE [LARGE SCALE GENOMIC DNA]</scope>
</reference>
<proteinExistence type="inferred from homology"/>